<organism evidence="3 4">
    <name type="scientific">Streptomyces ochraceiscleroticus</name>
    <dbReference type="NCBI Taxonomy" id="47761"/>
    <lineage>
        <taxon>Bacteria</taxon>
        <taxon>Bacillati</taxon>
        <taxon>Actinomycetota</taxon>
        <taxon>Actinomycetes</taxon>
        <taxon>Kitasatosporales</taxon>
        <taxon>Streptomycetaceae</taxon>
        <taxon>Streptomyces</taxon>
    </lineage>
</organism>
<dbReference type="Gene3D" id="3.30.565.10">
    <property type="entry name" value="Histidine kinase-like ATPase, C-terminal domain"/>
    <property type="match status" value="1"/>
</dbReference>
<evidence type="ECO:0000256" key="1">
    <source>
        <dbReference type="ARBA" id="ARBA00022527"/>
    </source>
</evidence>
<reference evidence="4" key="1">
    <citation type="journal article" date="2019" name="Int. J. Syst. Evol. Microbiol.">
        <title>The Global Catalogue of Microorganisms (GCM) 10K type strain sequencing project: providing services to taxonomists for standard genome sequencing and annotation.</title>
        <authorList>
            <consortium name="The Broad Institute Genomics Platform"/>
            <consortium name="The Broad Institute Genome Sequencing Center for Infectious Disease"/>
            <person name="Wu L."/>
            <person name="Ma J."/>
        </authorList>
    </citation>
    <scope>NUCLEOTIDE SEQUENCE [LARGE SCALE GENOMIC DNA]</scope>
    <source>
        <strain evidence="4">CGMCC 1.15180</strain>
    </source>
</reference>
<comment type="caution">
    <text evidence="3">The sequence shown here is derived from an EMBL/GenBank/DDBJ whole genome shotgun (WGS) entry which is preliminary data.</text>
</comment>
<keyword evidence="4" id="KW-1185">Reference proteome</keyword>
<dbReference type="RefSeq" id="WP_051861484.1">
    <property type="nucleotide sequence ID" value="NZ_JBHSPX010000004.1"/>
</dbReference>
<name>A0ABW1MK72_9ACTN</name>
<dbReference type="CDD" id="cd16936">
    <property type="entry name" value="HATPase_RsbW-like"/>
    <property type="match status" value="1"/>
</dbReference>
<keyword evidence="1" id="KW-0808">Transferase</keyword>
<evidence type="ECO:0000259" key="2">
    <source>
        <dbReference type="Pfam" id="PF13581"/>
    </source>
</evidence>
<dbReference type="InterPro" id="IPR003594">
    <property type="entry name" value="HATPase_dom"/>
</dbReference>
<feature type="domain" description="Histidine kinase/HSP90-like ATPase" evidence="2">
    <location>
        <begin position="23"/>
        <end position="116"/>
    </location>
</feature>
<evidence type="ECO:0000313" key="4">
    <source>
        <dbReference type="Proteomes" id="UP001596139"/>
    </source>
</evidence>
<keyword evidence="3" id="KW-0067">ATP-binding</keyword>
<keyword evidence="1" id="KW-0723">Serine/threonine-protein kinase</keyword>
<protein>
    <submittedName>
        <fullName evidence="3">ATP-binding protein</fullName>
    </submittedName>
</protein>
<keyword evidence="1" id="KW-0418">Kinase</keyword>
<proteinExistence type="predicted"/>
<sequence length="157" mass="16646">MLMHVCAPAELGPPTAYLSATIADDAEELAQTRRAVRGWLAASGLDEAADSAVLLMNELATNVQQHAPGPARLRLFLRPGLLRCEVLDSHRALPVLVSADTDAEGGRGLRLVDALALCWGSVPAGRGKAVWFELPVPRATREAPTREAPTRAHAVTG</sequence>
<evidence type="ECO:0000313" key="3">
    <source>
        <dbReference type="EMBL" id="MFC6063843.1"/>
    </source>
</evidence>
<accession>A0ABW1MK72</accession>
<dbReference type="Pfam" id="PF13581">
    <property type="entry name" value="HATPase_c_2"/>
    <property type="match status" value="1"/>
</dbReference>
<dbReference type="Proteomes" id="UP001596139">
    <property type="component" value="Unassembled WGS sequence"/>
</dbReference>
<dbReference type="InterPro" id="IPR050267">
    <property type="entry name" value="Anti-sigma-factor_SerPK"/>
</dbReference>
<keyword evidence="3" id="KW-0547">Nucleotide-binding</keyword>
<dbReference type="GO" id="GO:0005524">
    <property type="term" value="F:ATP binding"/>
    <property type="evidence" value="ECO:0007669"/>
    <property type="project" value="UniProtKB-KW"/>
</dbReference>
<dbReference type="InterPro" id="IPR036890">
    <property type="entry name" value="HATPase_C_sf"/>
</dbReference>
<dbReference type="PANTHER" id="PTHR35526:SF3">
    <property type="entry name" value="ANTI-SIGMA-F FACTOR RSBW"/>
    <property type="match status" value="1"/>
</dbReference>
<dbReference type="EMBL" id="JBHSPX010000004">
    <property type="protein sequence ID" value="MFC6063843.1"/>
    <property type="molecule type" value="Genomic_DNA"/>
</dbReference>
<dbReference type="PANTHER" id="PTHR35526">
    <property type="entry name" value="ANTI-SIGMA-F FACTOR RSBW-RELATED"/>
    <property type="match status" value="1"/>
</dbReference>
<gene>
    <name evidence="3" type="ORF">ACFP4F_14910</name>
</gene>